<sequence length="455" mass="50535">MFFGKRIPDGAKLTVVEREVPLTRKPWQQYTKTGPYQQYISMSHNDPFQELMDAMRRVLTPQPPSSSFNTAAASTSTASTPSPVFTASPMAKPAPYSGSAEDCSGFLLQCELVLEMQPHIYSTDTAKIAFIISQLQGKALQWADSLWTQKGSIVKSYPAFVSHFREVFGKPLADSSIGEKLYNLKQGNRNVNDYALQFRTLAASSGWNEQALITTFCQGLEPNVRLHLAAYEDSEGLERFIQLAIRVGSRMQSCLLEHQGQPLTNTFLLVALLDSGSAGNFISGSLCRQLKLKTTPSPLIYQVHSITGKPLSRKMIRRCVGPLQLRVGILHTENIHLLVLEDSTADVVLGPPWLEQHSPTISWRTGEVLKWGDHCFSSCFPVLPVPRSPRSMNISINTTSIESPVEKRSVDIPSDYAPFSDTRQVPPRCNTHALNHQPTNHHHLHIIITAITTST</sequence>
<dbReference type="SUPFAM" id="SSF50630">
    <property type="entry name" value="Acid proteases"/>
    <property type="match status" value="1"/>
</dbReference>
<evidence type="ECO:0000313" key="3">
    <source>
        <dbReference type="EMBL" id="ROJ30503.1"/>
    </source>
</evidence>
<evidence type="ECO:0000259" key="2">
    <source>
        <dbReference type="Pfam" id="PF03732"/>
    </source>
</evidence>
<dbReference type="CDD" id="cd00303">
    <property type="entry name" value="retropepsin_like"/>
    <property type="match status" value="1"/>
</dbReference>
<feature type="compositionally biased region" description="Low complexity" evidence="1">
    <location>
        <begin position="65"/>
        <end position="89"/>
    </location>
</feature>
<gene>
    <name evidence="3" type="ORF">DPX16_23584</name>
</gene>
<dbReference type="EMBL" id="RJVU01062051">
    <property type="protein sequence ID" value="ROJ30503.1"/>
    <property type="molecule type" value="Genomic_DNA"/>
</dbReference>
<dbReference type="Gene3D" id="2.40.70.10">
    <property type="entry name" value="Acid Proteases"/>
    <property type="match status" value="1"/>
</dbReference>
<protein>
    <submittedName>
        <fullName evidence="3">Retrotransposon-like protein 1</fullName>
    </submittedName>
</protein>
<dbReference type="InterPro" id="IPR032567">
    <property type="entry name" value="RTL1-rel"/>
</dbReference>
<dbReference type="InterPro" id="IPR005162">
    <property type="entry name" value="Retrotrans_gag_dom"/>
</dbReference>
<dbReference type="InterPro" id="IPR021109">
    <property type="entry name" value="Peptidase_aspartic_dom_sf"/>
</dbReference>
<accession>A0A3N0XSC7</accession>
<feature type="region of interest" description="Disordered" evidence="1">
    <location>
        <begin position="62"/>
        <end position="91"/>
    </location>
</feature>
<reference evidence="3 4" key="1">
    <citation type="submission" date="2018-10" db="EMBL/GenBank/DDBJ databases">
        <title>Genome assembly for a Yunnan-Guizhou Plateau 3E fish, Anabarilius grahami (Regan), and its evolutionary and genetic applications.</title>
        <authorList>
            <person name="Jiang W."/>
        </authorList>
    </citation>
    <scope>NUCLEOTIDE SEQUENCE [LARGE SCALE GENOMIC DNA]</scope>
    <source>
        <strain evidence="3">AG-KIZ</strain>
        <tissue evidence="3">Muscle</tissue>
    </source>
</reference>
<evidence type="ECO:0000313" key="4">
    <source>
        <dbReference type="Proteomes" id="UP000281406"/>
    </source>
</evidence>
<dbReference type="PANTHER" id="PTHR15503:SF22">
    <property type="entry name" value="TRANSPOSON TY3-I GAG POLYPROTEIN"/>
    <property type="match status" value="1"/>
</dbReference>
<dbReference type="OrthoDB" id="5989194at2759"/>
<dbReference type="Pfam" id="PF13650">
    <property type="entry name" value="Asp_protease_2"/>
    <property type="match status" value="1"/>
</dbReference>
<proteinExistence type="predicted"/>
<comment type="caution">
    <text evidence="3">The sequence shown here is derived from an EMBL/GenBank/DDBJ whole genome shotgun (WGS) entry which is preliminary data.</text>
</comment>
<evidence type="ECO:0000256" key="1">
    <source>
        <dbReference type="SAM" id="MobiDB-lite"/>
    </source>
</evidence>
<dbReference type="Proteomes" id="UP000281406">
    <property type="component" value="Unassembled WGS sequence"/>
</dbReference>
<dbReference type="PANTHER" id="PTHR15503">
    <property type="entry name" value="LDOC1 RELATED"/>
    <property type="match status" value="1"/>
</dbReference>
<dbReference type="AlphaFoldDB" id="A0A3N0XSC7"/>
<feature type="domain" description="Retrotransposon gag" evidence="2">
    <location>
        <begin position="130"/>
        <end position="221"/>
    </location>
</feature>
<name>A0A3N0XSC7_ANAGA</name>
<dbReference type="Pfam" id="PF03732">
    <property type="entry name" value="Retrotrans_gag"/>
    <property type="match status" value="1"/>
</dbReference>
<keyword evidence="4" id="KW-1185">Reference proteome</keyword>
<organism evidence="3 4">
    <name type="scientific">Anabarilius grahami</name>
    <name type="common">Kanglang fish</name>
    <name type="synonym">Barilius grahami</name>
    <dbReference type="NCBI Taxonomy" id="495550"/>
    <lineage>
        <taxon>Eukaryota</taxon>
        <taxon>Metazoa</taxon>
        <taxon>Chordata</taxon>
        <taxon>Craniata</taxon>
        <taxon>Vertebrata</taxon>
        <taxon>Euteleostomi</taxon>
        <taxon>Actinopterygii</taxon>
        <taxon>Neopterygii</taxon>
        <taxon>Teleostei</taxon>
        <taxon>Ostariophysi</taxon>
        <taxon>Cypriniformes</taxon>
        <taxon>Xenocyprididae</taxon>
        <taxon>Xenocypridinae</taxon>
        <taxon>Xenocypridinae incertae sedis</taxon>
        <taxon>Anabarilius</taxon>
    </lineage>
</organism>